<protein>
    <submittedName>
        <fullName evidence="2">Uncharacterized protein</fullName>
    </submittedName>
</protein>
<name>A0AAN9KCQ5_CANGL</name>
<keyword evidence="3" id="KW-1185">Reference proteome</keyword>
<reference evidence="2 3" key="1">
    <citation type="submission" date="2024-01" db="EMBL/GenBank/DDBJ databases">
        <title>The genomes of 5 underutilized Papilionoideae crops provide insights into root nodulation and disease resistanc.</title>
        <authorList>
            <person name="Jiang F."/>
        </authorList>
    </citation>
    <scope>NUCLEOTIDE SEQUENCE [LARGE SCALE GENOMIC DNA]</scope>
    <source>
        <strain evidence="2">LVBAO_FW01</strain>
        <tissue evidence="2">Leaves</tissue>
    </source>
</reference>
<gene>
    <name evidence="2" type="ORF">VNO77_39075</name>
</gene>
<keyword evidence="1" id="KW-0812">Transmembrane</keyword>
<evidence type="ECO:0000313" key="2">
    <source>
        <dbReference type="EMBL" id="KAK7313873.1"/>
    </source>
</evidence>
<sequence length="183" mass="21544">MALERVESIRESRSPRPTLNCHRSRLKFDIEDLCSWNRLGLAAYYSSIQTMDNDFSFEGVYLRMRSYLLALFLVLLTIAATGKGCILTRLKSWILPFELRITNLDADEIRYLAEMRLLCSTRKRREILEVEMILRSSLIDLWKEFQNVERSFFSGVTTWTFEKASKSVERFSAIDDVRDHGRR</sequence>
<proteinExistence type="predicted"/>
<organism evidence="2 3">
    <name type="scientific">Canavalia gladiata</name>
    <name type="common">Sword bean</name>
    <name type="synonym">Dolichos gladiatus</name>
    <dbReference type="NCBI Taxonomy" id="3824"/>
    <lineage>
        <taxon>Eukaryota</taxon>
        <taxon>Viridiplantae</taxon>
        <taxon>Streptophyta</taxon>
        <taxon>Embryophyta</taxon>
        <taxon>Tracheophyta</taxon>
        <taxon>Spermatophyta</taxon>
        <taxon>Magnoliopsida</taxon>
        <taxon>eudicotyledons</taxon>
        <taxon>Gunneridae</taxon>
        <taxon>Pentapetalae</taxon>
        <taxon>rosids</taxon>
        <taxon>fabids</taxon>
        <taxon>Fabales</taxon>
        <taxon>Fabaceae</taxon>
        <taxon>Papilionoideae</taxon>
        <taxon>50 kb inversion clade</taxon>
        <taxon>NPAAA clade</taxon>
        <taxon>indigoferoid/millettioid clade</taxon>
        <taxon>Phaseoleae</taxon>
        <taxon>Canavalia</taxon>
    </lineage>
</organism>
<dbReference type="EMBL" id="JAYMYQ010000009">
    <property type="protein sequence ID" value="KAK7313873.1"/>
    <property type="molecule type" value="Genomic_DNA"/>
</dbReference>
<keyword evidence="1" id="KW-0472">Membrane</keyword>
<keyword evidence="1" id="KW-1133">Transmembrane helix</keyword>
<evidence type="ECO:0000313" key="3">
    <source>
        <dbReference type="Proteomes" id="UP001367508"/>
    </source>
</evidence>
<accession>A0AAN9KCQ5</accession>
<feature type="transmembrane region" description="Helical" evidence="1">
    <location>
        <begin position="67"/>
        <end position="90"/>
    </location>
</feature>
<evidence type="ECO:0000256" key="1">
    <source>
        <dbReference type="SAM" id="Phobius"/>
    </source>
</evidence>
<dbReference type="AlphaFoldDB" id="A0AAN9KCQ5"/>
<comment type="caution">
    <text evidence="2">The sequence shown here is derived from an EMBL/GenBank/DDBJ whole genome shotgun (WGS) entry which is preliminary data.</text>
</comment>
<dbReference type="Proteomes" id="UP001367508">
    <property type="component" value="Unassembled WGS sequence"/>
</dbReference>